<reference evidence="7" key="1">
    <citation type="submission" date="2021-01" db="EMBL/GenBank/DDBJ databases">
        <authorList>
            <person name="Kaushik A."/>
        </authorList>
    </citation>
    <scope>NUCLEOTIDE SEQUENCE</scope>
    <source>
        <strain evidence="7">AG4-RS23</strain>
    </source>
</reference>
<comment type="caution">
    <text evidence="7">The sequence shown here is derived from an EMBL/GenBank/DDBJ whole genome shotgun (WGS) entry which is preliminary data.</text>
</comment>
<feature type="compositionally biased region" description="Polar residues" evidence="5">
    <location>
        <begin position="141"/>
        <end position="152"/>
    </location>
</feature>
<comment type="subcellular location">
    <subcellularLocation>
        <location evidence="1">Nucleus</location>
    </subcellularLocation>
</comment>
<feature type="compositionally biased region" description="Acidic residues" evidence="5">
    <location>
        <begin position="453"/>
        <end position="465"/>
    </location>
</feature>
<sequence>MLALPPRRRTAYDPSMYFSHNNFGSPFDAFNRLKYSDNHSNVDFTDTLASMISESDARNAANGTPHPPSFHAGQPQPNPFDPHQFPHASSGHPILSPTGSAFSPAHHGFPASAPATSHPSFFDNADYAFLRGGTDRADTPSLASPTTADSPFSTTAPPLTATTTTSTAPSKRGSGSAASRSRSRGPAAASTSRSRAGARKRASISSPSPPPTGPALIPSQNAWYIPSHGSHNDNPSSFGFASSLAMGAGASPKSIGAKVTMAEDLAVKQAQLLSEKRRRRRESHNAVERRRRDNINEKISELSTLIPECLLSENPATAAKDDILAAGAEDQDNTREGPKANKGMILRKSVDYIKYLQQLVRAQASRNRELESQLSHYRGATGPDASSDNPATLLPILGSATSATSVDLSNLVPIEDEDMIMSPSAAVPALNSELSNQIIATIENRPDMGESPSGDEDEESIIEEDERGRRSVRMGRFGRGVSESVGKSERVDEVDESALSDGSGKMED</sequence>
<dbReference type="GO" id="GO:0000978">
    <property type="term" value="F:RNA polymerase II cis-regulatory region sequence-specific DNA binding"/>
    <property type="evidence" value="ECO:0007669"/>
    <property type="project" value="TreeGrafter"/>
</dbReference>
<feature type="domain" description="BHLH" evidence="6">
    <location>
        <begin position="279"/>
        <end position="356"/>
    </location>
</feature>
<feature type="compositionally biased region" description="Low complexity" evidence="5">
    <location>
        <begin position="153"/>
        <end position="195"/>
    </location>
</feature>
<evidence type="ECO:0000313" key="8">
    <source>
        <dbReference type="Proteomes" id="UP000663861"/>
    </source>
</evidence>
<protein>
    <recommendedName>
        <fullName evidence="6">BHLH domain-containing protein</fullName>
    </recommendedName>
</protein>
<dbReference type="PANTHER" id="PTHR46117">
    <property type="entry name" value="FI24210P1"/>
    <property type="match status" value="1"/>
</dbReference>
<feature type="region of interest" description="Disordered" evidence="5">
    <location>
        <begin position="442"/>
        <end position="508"/>
    </location>
</feature>
<dbReference type="GO" id="GO:0000981">
    <property type="term" value="F:DNA-binding transcription factor activity, RNA polymerase II-specific"/>
    <property type="evidence" value="ECO:0007669"/>
    <property type="project" value="TreeGrafter"/>
</dbReference>
<dbReference type="GO" id="GO:0005634">
    <property type="term" value="C:nucleus"/>
    <property type="evidence" value="ECO:0007669"/>
    <property type="project" value="UniProtKB-SubCell"/>
</dbReference>
<evidence type="ECO:0000313" key="7">
    <source>
        <dbReference type="EMBL" id="CAE6440173.1"/>
    </source>
</evidence>
<dbReference type="SUPFAM" id="SSF47459">
    <property type="entry name" value="HLH, helix-loop-helix DNA-binding domain"/>
    <property type="match status" value="1"/>
</dbReference>
<evidence type="ECO:0000256" key="4">
    <source>
        <dbReference type="ARBA" id="ARBA00023242"/>
    </source>
</evidence>
<dbReference type="CDD" id="cd11387">
    <property type="entry name" value="bHLHzip_USF_MITF"/>
    <property type="match status" value="1"/>
</dbReference>
<dbReference type="GO" id="GO:0046983">
    <property type="term" value="F:protein dimerization activity"/>
    <property type="evidence" value="ECO:0007669"/>
    <property type="project" value="InterPro"/>
</dbReference>
<dbReference type="SMART" id="SM00353">
    <property type="entry name" value="HLH"/>
    <property type="match status" value="1"/>
</dbReference>
<evidence type="ECO:0000259" key="6">
    <source>
        <dbReference type="PROSITE" id="PS50888"/>
    </source>
</evidence>
<gene>
    <name evidence="7" type="ORF">RDB_LOCUS39210</name>
</gene>
<feature type="region of interest" description="Disordered" evidence="5">
    <location>
        <begin position="136"/>
        <end position="221"/>
    </location>
</feature>
<name>A0A8H2Y1P9_9AGAM</name>
<dbReference type="PANTHER" id="PTHR46117:SF3">
    <property type="entry name" value="FI24210P1"/>
    <property type="match status" value="1"/>
</dbReference>
<keyword evidence="4" id="KW-0539">Nucleus</keyword>
<dbReference type="Pfam" id="PF00010">
    <property type="entry name" value="HLH"/>
    <property type="match status" value="1"/>
</dbReference>
<evidence type="ECO:0000256" key="3">
    <source>
        <dbReference type="ARBA" id="ARBA00023163"/>
    </source>
</evidence>
<dbReference type="EMBL" id="CAJMWY010000588">
    <property type="protein sequence ID" value="CAE6440173.1"/>
    <property type="molecule type" value="Genomic_DNA"/>
</dbReference>
<dbReference type="Proteomes" id="UP000663861">
    <property type="component" value="Unassembled WGS sequence"/>
</dbReference>
<keyword evidence="3" id="KW-0804">Transcription</keyword>
<dbReference type="AlphaFoldDB" id="A0A8H2Y1P9"/>
<keyword evidence="2" id="KW-0805">Transcription regulation</keyword>
<dbReference type="InterPro" id="IPR051732">
    <property type="entry name" value="USF"/>
</dbReference>
<evidence type="ECO:0000256" key="5">
    <source>
        <dbReference type="SAM" id="MobiDB-lite"/>
    </source>
</evidence>
<dbReference type="PROSITE" id="PS50888">
    <property type="entry name" value="BHLH"/>
    <property type="match status" value="1"/>
</dbReference>
<organism evidence="7 8">
    <name type="scientific">Rhizoctonia solani</name>
    <dbReference type="NCBI Taxonomy" id="456999"/>
    <lineage>
        <taxon>Eukaryota</taxon>
        <taxon>Fungi</taxon>
        <taxon>Dikarya</taxon>
        <taxon>Basidiomycota</taxon>
        <taxon>Agaricomycotina</taxon>
        <taxon>Agaricomycetes</taxon>
        <taxon>Cantharellales</taxon>
        <taxon>Ceratobasidiaceae</taxon>
        <taxon>Rhizoctonia</taxon>
    </lineage>
</organism>
<evidence type="ECO:0000256" key="2">
    <source>
        <dbReference type="ARBA" id="ARBA00023015"/>
    </source>
</evidence>
<proteinExistence type="predicted"/>
<dbReference type="InterPro" id="IPR036638">
    <property type="entry name" value="HLH_DNA-bd_sf"/>
</dbReference>
<feature type="region of interest" description="Disordered" evidence="5">
    <location>
        <begin position="58"/>
        <end position="116"/>
    </location>
</feature>
<dbReference type="InterPro" id="IPR011598">
    <property type="entry name" value="bHLH_dom"/>
</dbReference>
<accession>A0A8H2Y1P9</accession>
<dbReference type="Gene3D" id="4.10.280.10">
    <property type="entry name" value="Helix-loop-helix DNA-binding domain"/>
    <property type="match status" value="1"/>
</dbReference>
<evidence type="ECO:0000256" key="1">
    <source>
        <dbReference type="ARBA" id="ARBA00004123"/>
    </source>
</evidence>